<protein>
    <submittedName>
        <fullName evidence="1">Uncharacterized protein</fullName>
    </submittedName>
</protein>
<reference evidence="2" key="1">
    <citation type="submission" date="2017-01" db="EMBL/GenBank/DDBJ databases">
        <authorList>
            <person name="Wang Y."/>
            <person name="White M."/>
            <person name="Kvist S."/>
            <person name="Moncalvo J.-M."/>
        </authorList>
    </citation>
    <scope>NUCLEOTIDE SEQUENCE [LARGE SCALE GENOMIC DNA]</scope>
    <source>
        <strain evidence="2">ID-206-W2</strain>
    </source>
</reference>
<keyword evidence="2" id="KW-1185">Reference proteome</keyword>
<accession>A0A1R1Y3K0</accession>
<dbReference type="Proteomes" id="UP000187429">
    <property type="component" value="Unassembled WGS sequence"/>
</dbReference>
<dbReference type="EMBL" id="LSSM01002473">
    <property type="protein sequence ID" value="OMJ21557.1"/>
    <property type="molecule type" value="Genomic_DNA"/>
</dbReference>
<sequence length="95" mass="11183">MLMKLFYRLIPQSSVQDSETYIDIFLAHLEQLSVFVPPSMYLFSTYFPFSVDNKSVFALDIITNLFRIDFQDHVWIYMQPTKLGSALLTKHSLRL</sequence>
<organism evidence="1 2">
    <name type="scientific">Smittium culicis</name>
    <dbReference type="NCBI Taxonomy" id="133412"/>
    <lineage>
        <taxon>Eukaryota</taxon>
        <taxon>Fungi</taxon>
        <taxon>Fungi incertae sedis</taxon>
        <taxon>Zoopagomycota</taxon>
        <taxon>Kickxellomycotina</taxon>
        <taxon>Harpellomycetes</taxon>
        <taxon>Harpellales</taxon>
        <taxon>Legeriomycetaceae</taxon>
        <taxon>Smittium</taxon>
    </lineage>
</organism>
<proteinExistence type="predicted"/>
<dbReference type="AlphaFoldDB" id="A0A1R1Y3K0"/>
<evidence type="ECO:0000313" key="2">
    <source>
        <dbReference type="Proteomes" id="UP000187429"/>
    </source>
</evidence>
<comment type="caution">
    <text evidence="1">The sequence shown here is derived from an EMBL/GenBank/DDBJ whole genome shotgun (WGS) entry which is preliminary data.</text>
</comment>
<name>A0A1R1Y3K0_9FUNG</name>
<gene>
    <name evidence="1" type="ORF">AYI69_g5749</name>
</gene>
<evidence type="ECO:0000313" key="1">
    <source>
        <dbReference type="EMBL" id="OMJ21557.1"/>
    </source>
</evidence>